<keyword evidence="3 5" id="KW-0238">DNA-binding</keyword>
<dbReference type="SUPFAM" id="SSF46894">
    <property type="entry name" value="C-terminal effector domain of the bipartite response regulators"/>
    <property type="match status" value="1"/>
</dbReference>
<dbReference type="PROSITE" id="PS51755">
    <property type="entry name" value="OMPR_PHOB"/>
    <property type="match status" value="1"/>
</dbReference>
<dbReference type="SUPFAM" id="SSF52172">
    <property type="entry name" value="CheY-like"/>
    <property type="match status" value="1"/>
</dbReference>
<dbReference type="Pfam" id="PF00486">
    <property type="entry name" value="Trans_reg_C"/>
    <property type="match status" value="1"/>
</dbReference>
<dbReference type="Gene3D" id="1.10.10.10">
    <property type="entry name" value="Winged helix-like DNA-binding domain superfamily/Winged helix DNA-binding domain"/>
    <property type="match status" value="1"/>
</dbReference>
<feature type="domain" description="OmpR/PhoB-type" evidence="7">
    <location>
        <begin position="127"/>
        <end position="223"/>
    </location>
</feature>
<dbReference type="SMART" id="SM00448">
    <property type="entry name" value="REC"/>
    <property type="match status" value="1"/>
</dbReference>
<dbReference type="PANTHER" id="PTHR48111:SF40">
    <property type="entry name" value="PHOSPHATE REGULON TRANSCRIPTIONAL REGULATORY PROTEIN PHOB"/>
    <property type="match status" value="1"/>
</dbReference>
<evidence type="ECO:0000256" key="1">
    <source>
        <dbReference type="ARBA" id="ARBA00022553"/>
    </source>
</evidence>
<dbReference type="RefSeq" id="WP_013681896.1">
    <property type="nucleotide sequence ID" value="NC_015318.1"/>
</dbReference>
<evidence type="ECO:0000256" key="2">
    <source>
        <dbReference type="ARBA" id="ARBA00023012"/>
    </source>
</evidence>
<reference evidence="9" key="2">
    <citation type="submission" date="2011-03" db="EMBL/GenBank/DDBJ databases">
        <title>The complete genome of Hippea maritima DSM 10411.</title>
        <authorList>
            <consortium name="US DOE Joint Genome Institute (JGI-PGF)"/>
            <person name="Lucas S."/>
            <person name="Copeland A."/>
            <person name="Lapidus A."/>
            <person name="Bruce D."/>
            <person name="Goodwin L."/>
            <person name="Pitluck S."/>
            <person name="Peters L."/>
            <person name="Kyrpides N."/>
            <person name="Mavromatis K."/>
            <person name="Pagani I."/>
            <person name="Ivanova N."/>
            <person name="Mikhailova N."/>
            <person name="Lu M."/>
            <person name="Detter J.C."/>
            <person name="Tapia R."/>
            <person name="Han C."/>
            <person name="Land M."/>
            <person name="Hauser L."/>
            <person name="Markowitz V."/>
            <person name="Cheng J.-F."/>
            <person name="Hugenholtz P."/>
            <person name="Woyke T."/>
            <person name="Wu D."/>
            <person name="Spring S."/>
            <person name="Schroeder M."/>
            <person name="Brambilla E."/>
            <person name="Klenk H.-P."/>
            <person name="Eisen J.A."/>
        </authorList>
    </citation>
    <scope>NUCLEOTIDE SEQUENCE [LARGE SCALE GENOMIC DNA]</scope>
    <source>
        <strain evidence="9">ATCC 700847 / DSM 10411 / MH2</strain>
    </source>
</reference>
<dbReference type="Pfam" id="PF00072">
    <property type="entry name" value="Response_reg"/>
    <property type="match status" value="1"/>
</dbReference>
<dbReference type="FunCoup" id="F2LVS1">
    <property type="interactions" value="261"/>
</dbReference>
<dbReference type="KEGG" id="hmr:Hipma_0885"/>
<dbReference type="AlphaFoldDB" id="F2LVS1"/>
<dbReference type="EMBL" id="CP002606">
    <property type="protein sequence ID" value="AEA33855.1"/>
    <property type="molecule type" value="Genomic_DNA"/>
</dbReference>
<name>F2LVS1_HIPMA</name>
<dbReference type="InterPro" id="IPR001789">
    <property type="entry name" value="Sig_transdc_resp-reg_receiver"/>
</dbReference>
<dbReference type="InterPro" id="IPR001867">
    <property type="entry name" value="OmpR/PhoB-type_DNA-bd"/>
</dbReference>
<sequence>MKEKVIVIEDDHKIAELIEFTLSSAGYEVQSFDNANDALIYIKQDLPDLIILDLMLPGLQGEDFIELVSSKEKLKDIPILIITAKTQDDLFAQLLNKGADDFLVKPFSTKVLLAKVNAILRRLKNRTSVISVCGIELNEDEYSILVNSEPIELTKTEFSILKLFLENPNKVFSRDRILESVWGYNANVSDRTIDVHLSNLRKKLKEKGSRIISIPRVGYKFKS</sequence>
<evidence type="ECO:0000256" key="3">
    <source>
        <dbReference type="ARBA" id="ARBA00023125"/>
    </source>
</evidence>
<dbReference type="CDD" id="cd00383">
    <property type="entry name" value="trans_reg_C"/>
    <property type="match status" value="1"/>
</dbReference>
<accession>F2LVS1</accession>
<dbReference type="HOGENOM" id="CLU_000445_30_3_7"/>
<dbReference type="PROSITE" id="PS50110">
    <property type="entry name" value="RESPONSE_REGULATORY"/>
    <property type="match status" value="1"/>
</dbReference>
<dbReference type="OrthoDB" id="9793321at2"/>
<proteinExistence type="predicted"/>
<dbReference type="InterPro" id="IPR036388">
    <property type="entry name" value="WH-like_DNA-bd_sf"/>
</dbReference>
<reference evidence="8 9" key="1">
    <citation type="journal article" date="2011" name="Stand. Genomic Sci.">
        <title>Complete genome sequence of the thermophilic sulfur-reducer Hippea maritima type strain (MH(2)).</title>
        <authorList>
            <person name="Huntemann M."/>
            <person name="Lu M."/>
            <person name="Nolan M."/>
            <person name="Lapidus A."/>
            <person name="Lucas S."/>
            <person name="Hammon N."/>
            <person name="Deshpande S."/>
            <person name="Cheng J.F."/>
            <person name="Tapia R."/>
            <person name="Han C."/>
            <person name="Goodwin L."/>
            <person name="Pitluck S."/>
            <person name="Liolios K."/>
            <person name="Pagani I."/>
            <person name="Ivanova N."/>
            <person name="Ovchinikova G."/>
            <person name="Pati A."/>
            <person name="Chen A."/>
            <person name="Palaniappan K."/>
            <person name="Land M."/>
            <person name="Hauser L."/>
            <person name="Jeffries C.D."/>
            <person name="Detter J.C."/>
            <person name="Brambilla E.M."/>
            <person name="Rohde M."/>
            <person name="Spring S."/>
            <person name="Goker M."/>
            <person name="Woyke T."/>
            <person name="Bristow J."/>
            <person name="Eisen J.A."/>
            <person name="Markowitz V."/>
            <person name="Hugenholtz P."/>
            <person name="Kyrpides N.C."/>
            <person name="Klenk H.P."/>
            <person name="Mavromatis K."/>
        </authorList>
    </citation>
    <scope>NUCLEOTIDE SEQUENCE [LARGE SCALE GENOMIC DNA]</scope>
    <source>
        <strain evidence="9">ATCC 700847 / DSM 10411 / MH2</strain>
    </source>
</reference>
<dbReference type="STRING" id="760142.Hipma_0885"/>
<gene>
    <name evidence="8" type="ordered locus">Hipma_0885</name>
</gene>
<feature type="domain" description="Response regulatory" evidence="6">
    <location>
        <begin position="4"/>
        <end position="120"/>
    </location>
</feature>
<dbReference type="GO" id="GO:0000156">
    <property type="term" value="F:phosphorelay response regulator activity"/>
    <property type="evidence" value="ECO:0007669"/>
    <property type="project" value="TreeGrafter"/>
</dbReference>
<dbReference type="PANTHER" id="PTHR48111">
    <property type="entry name" value="REGULATOR OF RPOS"/>
    <property type="match status" value="1"/>
</dbReference>
<keyword evidence="9" id="KW-1185">Reference proteome</keyword>
<dbReference type="SMART" id="SM00862">
    <property type="entry name" value="Trans_reg_C"/>
    <property type="match status" value="1"/>
</dbReference>
<dbReference type="GO" id="GO:0000976">
    <property type="term" value="F:transcription cis-regulatory region binding"/>
    <property type="evidence" value="ECO:0007669"/>
    <property type="project" value="TreeGrafter"/>
</dbReference>
<evidence type="ECO:0000256" key="4">
    <source>
        <dbReference type="PROSITE-ProRule" id="PRU00169"/>
    </source>
</evidence>
<dbReference type="Proteomes" id="UP000008139">
    <property type="component" value="Chromosome"/>
</dbReference>
<dbReference type="GO" id="GO:0005829">
    <property type="term" value="C:cytosol"/>
    <property type="evidence" value="ECO:0007669"/>
    <property type="project" value="TreeGrafter"/>
</dbReference>
<keyword evidence="1 4" id="KW-0597">Phosphoprotein</keyword>
<evidence type="ECO:0000259" key="6">
    <source>
        <dbReference type="PROSITE" id="PS50110"/>
    </source>
</evidence>
<organism evidence="8 9">
    <name type="scientific">Hippea maritima (strain ATCC 700847 / DSM 10411 / MH2)</name>
    <dbReference type="NCBI Taxonomy" id="760142"/>
    <lineage>
        <taxon>Bacteria</taxon>
        <taxon>Pseudomonadati</taxon>
        <taxon>Campylobacterota</taxon>
        <taxon>Desulfurellia</taxon>
        <taxon>Desulfurellales</taxon>
        <taxon>Hippeaceae</taxon>
        <taxon>Hippea</taxon>
    </lineage>
</organism>
<dbReference type="eggNOG" id="COG0745">
    <property type="taxonomic scope" value="Bacteria"/>
</dbReference>
<evidence type="ECO:0000259" key="7">
    <source>
        <dbReference type="PROSITE" id="PS51755"/>
    </source>
</evidence>
<dbReference type="GO" id="GO:0006355">
    <property type="term" value="P:regulation of DNA-templated transcription"/>
    <property type="evidence" value="ECO:0007669"/>
    <property type="project" value="InterPro"/>
</dbReference>
<dbReference type="InParanoid" id="F2LVS1"/>
<evidence type="ECO:0000313" key="8">
    <source>
        <dbReference type="EMBL" id="AEA33855.1"/>
    </source>
</evidence>
<feature type="modified residue" description="4-aspartylphosphate" evidence="4">
    <location>
        <position position="53"/>
    </location>
</feature>
<feature type="DNA-binding region" description="OmpR/PhoB-type" evidence="5">
    <location>
        <begin position="127"/>
        <end position="223"/>
    </location>
</feature>
<dbReference type="InterPro" id="IPR011006">
    <property type="entry name" value="CheY-like_superfamily"/>
</dbReference>
<dbReference type="InterPro" id="IPR016032">
    <property type="entry name" value="Sig_transdc_resp-reg_C-effctor"/>
</dbReference>
<dbReference type="GO" id="GO:0032993">
    <property type="term" value="C:protein-DNA complex"/>
    <property type="evidence" value="ECO:0007669"/>
    <property type="project" value="TreeGrafter"/>
</dbReference>
<protein>
    <submittedName>
        <fullName evidence="8">Two component transcriptional regulator, winged helix family</fullName>
    </submittedName>
</protein>
<evidence type="ECO:0000256" key="5">
    <source>
        <dbReference type="PROSITE-ProRule" id="PRU01091"/>
    </source>
</evidence>
<evidence type="ECO:0000313" key="9">
    <source>
        <dbReference type="Proteomes" id="UP000008139"/>
    </source>
</evidence>
<keyword evidence="2" id="KW-0902">Two-component regulatory system</keyword>
<dbReference type="InterPro" id="IPR039420">
    <property type="entry name" value="WalR-like"/>
</dbReference>
<dbReference type="Gene3D" id="3.40.50.2300">
    <property type="match status" value="1"/>
</dbReference>